<comment type="catalytic activity">
    <reaction evidence="17">
        <text>docosanoyl-CoA + oxidized [electron-transfer flavoprotein] + H(+) = (2E)-docosenoyl-CoA + reduced [electron-transfer flavoprotein]</text>
        <dbReference type="Rhea" id="RHEA:47228"/>
        <dbReference type="Rhea" id="RHEA-COMP:10685"/>
        <dbReference type="Rhea" id="RHEA-COMP:10686"/>
        <dbReference type="ChEBI" id="CHEBI:15378"/>
        <dbReference type="ChEBI" id="CHEBI:57692"/>
        <dbReference type="ChEBI" id="CHEBI:58307"/>
        <dbReference type="ChEBI" id="CHEBI:65059"/>
        <dbReference type="ChEBI" id="CHEBI:74692"/>
    </reaction>
    <physiologicalReaction direction="left-to-right" evidence="17">
        <dbReference type="Rhea" id="RHEA:47229"/>
    </physiologicalReaction>
</comment>
<comment type="subcellular location">
    <subcellularLocation>
        <location evidence="3">Mitochondrion membrane</location>
    </subcellularLocation>
    <subcellularLocation>
        <location evidence="2">Peroxisome</location>
    </subcellularLocation>
</comment>
<dbReference type="SUPFAM" id="SSF47203">
    <property type="entry name" value="Acyl-CoA dehydrogenase C-terminal domain-like"/>
    <property type="match status" value="1"/>
</dbReference>
<comment type="pathway">
    <text evidence="4">Lipid metabolism; fatty acid beta-oxidation.</text>
</comment>
<dbReference type="Ensembl" id="ENSOTST00005010655.2">
    <property type="protein sequence ID" value="ENSOTSP00005009675.2"/>
    <property type="gene ID" value="ENSOTSG00005003111.2"/>
</dbReference>
<comment type="catalytic activity">
    <reaction evidence="21">
        <text>eicosanoyl-CoA + oxidized [electron-transfer flavoprotein] + H(+) = (2E)-eicosenoyl-CoA + reduced [electron-transfer flavoprotein]</text>
        <dbReference type="Rhea" id="RHEA:47236"/>
        <dbReference type="Rhea" id="RHEA-COMP:10685"/>
        <dbReference type="Rhea" id="RHEA-COMP:10686"/>
        <dbReference type="ChEBI" id="CHEBI:15378"/>
        <dbReference type="ChEBI" id="CHEBI:57380"/>
        <dbReference type="ChEBI" id="CHEBI:57692"/>
        <dbReference type="ChEBI" id="CHEBI:58307"/>
        <dbReference type="ChEBI" id="CHEBI:74691"/>
    </reaction>
    <physiologicalReaction direction="left-to-right" evidence="21">
        <dbReference type="Rhea" id="RHEA:47237"/>
    </physiologicalReaction>
</comment>
<dbReference type="Gene3D" id="2.40.110.10">
    <property type="entry name" value="Butyryl-CoA Dehydrogenase, subunit A, domain 2"/>
    <property type="match status" value="1"/>
</dbReference>
<keyword evidence="9" id="KW-0276">Fatty acid metabolism</keyword>
<dbReference type="InterPro" id="IPR002575">
    <property type="entry name" value="Aminoglycoside_PTrfase"/>
</dbReference>
<evidence type="ECO:0000256" key="20">
    <source>
        <dbReference type="ARBA" id="ARBA00048399"/>
    </source>
</evidence>
<dbReference type="PANTHER" id="PTHR48083">
    <property type="entry name" value="MEDIUM-CHAIN SPECIFIC ACYL-COA DEHYDROGENASE, MITOCHONDRIAL-RELATED"/>
    <property type="match status" value="1"/>
</dbReference>
<evidence type="ECO:0000256" key="3">
    <source>
        <dbReference type="ARBA" id="ARBA00004325"/>
    </source>
</evidence>
<dbReference type="AlphaFoldDB" id="A0A8C8CBM2"/>
<feature type="domain" description="Acyl-CoA oxidase/dehydrogenase middle" evidence="24">
    <location>
        <begin position="476"/>
        <end position="568"/>
    </location>
</feature>
<dbReference type="SUPFAM" id="SSF56112">
    <property type="entry name" value="Protein kinase-like (PK-like)"/>
    <property type="match status" value="1"/>
</dbReference>
<evidence type="ECO:0000256" key="1">
    <source>
        <dbReference type="ARBA" id="ARBA00001974"/>
    </source>
</evidence>
<evidence type="ECO:0000256" key="4">
    <source>
        <dbReference type="ARBA" id="ARBA00005005"/>
    </source>
</evidence>
<dbReference type="InterPro" id="IPR046373">
    <property type="entry name" value="Acyl-CoA_Oxase/DH_mid-dom_sf"/>
</dbReference>
<dbReference type="Gene3D" id="3.90.1200.10">
    <property type="match status" value="1"/>
</dbReference>
<proteinExistence type="inferred from homology"/>
<evidence type="ECO:0000256" key="10">
    <source>
        <dbReference type="ARBA" id="ARBA00023002"/>
    </source>
</evidence>
<dbReference type="InterPro" id="IPR011009">
    <property type="entry name" value="Kinase-like_dom_sf"/>
</dbReference>
<dbReference type="InterPro" id="IPR037069">
    <property type="entry name" value="AcylCoA_DH/ox_N_sf"/>
</dbReference>
<dbReference type="Gene3D" id="1.10.540.10">
    <property type="entry name" value="Acyl-CoA dehydrogenase/oxidase, N-terminal domain"/>
    <property type="match status" value="1"/>
</dbReference>
<organism evidence="26 27">
    <name type="scientific">Oncorhynchus tshawytscha</name>
    <name type="common">Chinook salmon</name>
    <name type="synonym">Salmo tshawytscha</name>
    <dbReference type="NCBI Taxonomy" id="74940"/>
    <lineage>
        <taxon>Eukaryota</taxon>
        <taxon>Metazoa</taxon>
        <taxon>Chordata</taxon>
        <taxon>Craniata</taxon>
        <taxon>Vertebrata</taxon>
        <taxon>Euteleostomi</taxon>
        <taxon>Actinopterygii</taxon>
        <taxon>Neopterygii</taxon>
        <taxon>Teleostei</taxon>
        <taxon>Protacanthopterygii</taxon>
        <taxon>Salmoniformes</taxon>
        <taxon>Salmonidae</taxon>
        <taxon>Salmoninae</taxon>
        <taxon>Oncorhynchus</taxon>
    </lineage>
</organism>
<reference evidence="26" key="2">
    <citation type="submission" date="2025-09" db="UniProtKB">
        <authorList>
            <consortium name="Ensembl"/>
        </authorList>
    </citation>
    <scope>IDENTIFICATION</scope>
</reference>
<sequence length="729" mass="81100">MEDQTATPVREQHRFNTVNLQRYLAGKTRGVSNNDRFTVRQYSAGQSNPTFLIQTPSDSYVLRKKPPGMLLPGAHKVDREYRVQKALFSAGFPVPQPLLHCTDAEVIGTEFYLMEHVQVGQCCTVAVLLEVLARLHSLDLTSLDLEGYGRGPGYCKRQVSTWTKQYRAAAHKEIPVMDKLSDWLLSNLPTNDNEVALVHGDFRVDNLIFHPTEARVVAVLDWELSTTGQPMADLAYFLMPNYLPSGLSLLSCMGSLRGVEGIPSPEDLISIYCRCREIPSSLHQLNFYLALSVFKMAGIAQGIYARHLLGNASAPNAAQFGQSVEPLAQVGLQIAENSGPADSRLFLQTAKGQAVHQQVTEFMKQHVLPAQQEVSEYYSKHAHSPQRWHPPQVIEDLKAKAREAGLWNLFLPAVSGLSQLDYAHIAEETGRCLYAPDLFNCQAPDTGNMEVLHMFGTEEQKREWLQPLLSGQIRSCFCMTEPDVASSDATNMECTLQRDQDHYVVHGRKWWSSGASGCEVVLCSRHGQHSMILVPLDTPGVNVIRPLTVFGQDDAIHGGHFEIHFDNVRVPASNILLGEGRGFEIAQGRLGPGRLHHCMRAVGSAEWALELLCQRAAHRQTFGKKLYQHVSVCWWWGGTLTYHLCYVVCPRGHRGIAMIKVVAGRMVCKVVDTAIQVYGGAGVSGDFPLAQMYAYARTLRIADGPDEVHMSSIAHLELRDQMRKAQAKL</sequence>
<dbReference type="PANTHER" id="PTHR48083:SF13">
    <property type="entry name" value="ACYL-COA DEHYDROGENASE FAMILY MEMBER 11"/>
    <property type="match status" value="1"/>
</dbReference>
<dbReference type="GO" id="GO:0031966">
    <property type="term" value="C:mitochondrial membrane"/>
    <property type="evidence" value="ECO:0007669"/>
    <property type="project" value="UniProtKB-SubCell"/>
</dbReference>
<dbReference type="SUPFAM" id="SSF56645">
    <property type="entry name" value="Acyl-CoA dehydrogenase NM domain-like"/>
    <property type="match status" value="1"/>
</dbReference>
<evidence type="ECO:0000256" key="8">
    <source>
        <dbReference type="ARBA" id="ARBA00022827"/>
    </source>
</evidence>
<comment type="catalytic activity">
    <reaction evidence="16">
        <text>a 2,3-saturated acyl-CoA + oxidized [electron-transfer flavoprotein] + H(+) = a (2E)-enoyl-CoA + reduced [electron-transfer flavoprotein]</text>
        <dbReference type="Rhea" id="RHEA:44704"/>
        <dbReference type="Rhea" id="RHEA-COMP:10685"/>
        <dbReference type="Rhea" id="RHEA-COMP:10686"/>
        <dbReference type="ChEBI" id="CHEBI:15378"/>
        <dbReference type="ChEBI" id="CHEBI:57692"/>
        <dbReference type="ChEBI" id="CHEBI:58307"/>
        <dbReference type="ChEBI" id="CHEBI:58856"/>
        <dbReference type="ChEBI" id="CHEBI:65111"/>
    </reaction>
    <physiologicalReaction direction="left-to-right" evidence="16">
        <dbReference type="Rhea" id="RHEA:44705"/>
    </physiologicalReaction>
</comment>
<dbReference type="Gene3D" id="1.20.140.10">
    <property type="entry name" value="Butyryl-CoA Dehydrogenase, subunit A, domain 3"/>
    <property type="match status" value="2"/>
</dbReference>
<dbReference type="InterPro" id="IPR041726">
    <property type="entry name" value="ACAD10_11_N"/>
</dbReference>
<comment type="subunit">
    <text evidence="6">Homodimer.</text>
</comment>
<evidence type="ECO:0000256" key="6">
    <source>
        <dbReference type="ARBA" id="ARBA00011738"/>
    </source>
</evidence>
<evidence type="ECO:0000259" key="24">
    <source>
        <dbReference type="Pfam" id="PF02770"/>
    </source>
</evidence>
<dbReference type="Pfam" id="PF02770">
    <property type="entry name" value="Acyl-CoA_dh_M"/>
    <property type="match status" value="1"/>
</dbReference>
<keyword evidence="12" id="KW-0472">Membrane</keyword>
<keyword evidence="27" id="KW-1185">Reference proteome</keyword>
<evidence type="ECO:0000256" key="14">
    <source>
        <dbReference type="ARBA" id="ARBA00040622"/>
    </source>
</evidence>
<keyword evidence="7" id="KW-0285">Flavoprotein</keyword>
<keyword evidence="8" id="KW-0274">FAD</keyword>
<evidence type="ECO:0000256" key="21">
    <source>
        <dbReference type="ARBA" id="ARBA00049140"/>
    </source>
</evidence>
<accession>A0A8C8CBM2</accession>
<evidence type="ECO:0000256" key="13">
    <source>
        <dbReference type="ARBA" id="ARBA00023140"/>
    </source>
</evidence>
<keyword evidence="13" id="KW-0576">Peroxisome</keyword>
<dbReference type="Pfam" id="PF00441">
    <property type="entry name" value="Acyl-CoA_dh_1"/>
    <property type="match status" value="2"/>
</dbReference>
<dbReference type="InterPro" id="IPR009100">
    <property type="entry name" value="AcylCoA_DH/oxidase_NM_dom_sf"/>
</dbReference>
<comment type="cofactor">
    <cofactor evidence="1">
        <name>FAD</name>
        <dbReference type="ChEBI" id="CHEBI:57692"/>
    </cofactor>
</comment>
<comment type="function">
    <text evidence="15">Acyl-CoA dehydrogenase, that exhibits maximal activity towards saturated C22-CoA. Probably participates in beta-oxydation and energy production but could also play a role in the metabolism of specific fatty acids to control fatty acids composition of cellular lipids in brain.</text>
</comment>
<dbReference type="InterPro" id="IPR006091">
    <property type="entry name" value="Acyl-CoA_Oxase/DH_mid-dom"/>
</dbReference>
<gene>
    <name evidence="26" type="primary">ACAD11</name>
</gene>
<comment type="catalytic activity">
    <reaction evidence="20">
        <text>hexacosanoyl-CoA + oxidized [electron-transfer flavoprotein] + H(+) = (2E)-hexacosenoyl-CoA + reduced [electron-transfer flavoprotein]</text>
        <dbReference type="Rhea" id="RHEA:48216"/>
        <dbReference type="Rhea" id="RHEA-COMP:10685"/>
        <dbReference type="Rhea" id="RHEA-COMP:10686"/>
        <dbReference type="ChEBI" id="CHEBI:15378"/>
        <dbReference type="ChEBI" id="CHEBI:57692"/>
        <dbReference type="ChEBI" id="CHEBI:58307"/>
        <dbReference type="ChEBI" id="CHEBI:64868"/>
        <dbReference type="ChEBI" id="CHEBI:74281"/>
    </reaction>
    <physiologicalReaction direction="left-to-right" evidence="20">
        <dbReference type="Rhea" id="RHEA:48217"/>
    </physiologicalReaction>
</comment>
<keyword evidence="11" id="KW-0443">Lipid metabolism</keyword>
<dbReference type="Pfam" id="PF01636">
    <property type="entry name" value="APH"/>
    <property type="match status" value="1"/>
</dbReference>
<evidence type="ECO:0000256" key="16">
    <source>
        <dbReference type="ARBA" id="ARBA00047443"/>
    </source>
</evidence>
<keyword evidence="10" id="KW-0560">Oxidoreductase</keyword>
<comment type="catalytic activity">
    <reaction evidence="18">
        <text>tetracosanoyl-CoA + oxidized [electron-transfer flavoprotein] + H(+) = (2E)-tetracosenoyl-CoA + reduced [electron-transfer flavoprotein]</text>
        <dbReference type="Rhea" id="RHEA:47232"/>
        <dbReference type="Rhea" id="RHEA-COMP:10685"/>
        <dbReference type="Rhea" id="RHEA-COMP:10686"/>
        <dbReference type="ChEBI" id="CHEBI:15378"/>
        <dbReference type="ChEBI" id="CHEBI:57692"/>
        <dbReference type="ChEBI" id="CHEBI:58307"/>
        <dbReference type="ChEBI" id="CHEBI:65052"/>
        <dbReference type="ChEBI" id="CHEBI:74693"/>
    </reaction>
    <physiologicalReaction direction="left-to-right" evidence="18">
        <dbReference type="Rhea" id="RHEA:47233"/>
    </physiologicalReaction>
</comment>
<feature type="domain" description="Acyl-CoA dehydrogenase/oxidase C-terminal" evidence="22">
    <location>
        <begin position="655"/>
        <end position="714"/>
    </location>
</feature>
<evidence type="ECO:0000259" key="25">
    <source>
        <dbReference type="Pfam" id="PF02771"/>
    </source>
</evidence>
<evidence type="ECO:0000313" key="27">
    <source>
        <dbReference type="Proteomes" id="UP000694402"/>
    </source>
</evidence>
<dbReference type="InterPro" id="IPR036250">
    <property type="entry name" value="AcylCo_DH-like_C"/>
</dbReference>
<evidence type="ECO:0000259" key="23">
    <source>
        <dbReference type="Pfam" id="PF01636"/>
    </source>
</evidence>
<comment type="catalytic activity">
    <reaction evidence="19">
        <text>tricosanoyl-CoA + oxidized [electron-transfer flavoprotein] + H(+) = (2E)-tricosenoyl-CoA + reduced [electron-transfer flavoprotein]</text>
        <dbReference type="Rhea" id="RHEA:48220"/>
        <dbReference type="Rhea" id="RHEA-COMP:10685"/>
        <dbReference type="Rhea" id="RHEA-COMP:10686"/>
        <dbReference type="ChEBI" id="CHEBI:15378"/>
        <dbReference type="ChEBI" id="CHEBI:57692"/>
        <dbReference type="ChEBI" id="CHEBI:58307"/>
        <dbReference type="ChEBI" id="CHEBI:90118"/>
        <dbReference type="ChEBI" id="CHEBI:90119"/>
    </reaction>
    <physiologicalReaction direction="left-to-right" evidence="19">
        <dbReference type="Rhea" id="RHEA:48221"/>
    </physiologicalReaction>
</comment>
<evidence type="ECO:0000256" key="17">
    <source>
        <dbReference type="ARBA" id="ARBA00048020"/>
    </source>
</evidence>
<evidence type="ECO:0000256" key="9">
    <source>
        <dbReference type="ARBA" id="ARBA00022832"/>
    </source>
</evidence>
<reference evidence="26" key="1">
    <citation type="submission" date="2025-08" db="UniProtKB">
        <authorList>
            <consortium name="Ensembl"/>
        </authorList>
    </citation>
    <scope>IDENTIFICATION</scope>
</reference>
<dbReference type="Pfam" id="PF02771">
    <property type="entry name" value="Acyl-CoA_dh_N"/>
    <property type="match status" value="1"/>
</dbReference>
<evidence type="ECO:0000256" key="5">
    <source>
        <dbReference type="ARBA" id="ARBA00009347"/>
    </source>
</evidence>
<dbReference type="Gene3D" id="3.30.200.20">
    <property type="entry name" value="Phosphorylase Kinase, domain 1"/>
    <property type="match status" value="1"/>
</dbReference>
<feature type="domain" description="Aminoglycoside phosphotransferase" evidence="23">
    <location>
        <begin position="38"/>
        <end position="239"/>
    </location>
</feature>
<evidence type="ECO:0000256" key="18">
    <source>
        <dbReference type="ARBA" id="ARBA00048086"/>
    </source>
</evidence>
<evidence type="ECO:0000256" key="19">
    <source>
        <dbReference type="ARBA" id="ARBA00048395"/>
    </source>
</evidence>
<name>A0A8C8CBM2_ONCTS</name>
<dbReference type="GO" id="GO:0003995">
    <property type="term" value="F:acyl-CoA dehydrogenase activity"/>
    <property type="evidence" value="ECO:0007669"/>
    <property type="project" value="TreeGrafter"/>
</dbReference>
<evidence type="ECO:0000313" key="26">
    <source>
        <dbReference type="Ensembl" id="ENSOTSP00005009675.2"/>
    </source>
</evidence>
<dbReference type="GeneTree" id="ENSGT00940000160993"/>
<dbReference type="Proteomes" id="UP000694402">
    <property type="component" value="Unassembled WGS sequence"/>
</dbReference>
<dbReference type="InterPro" id="IPR013786">
    <property type="entry name" value="AcylCoA_DH/ox_N"/>
</dbReference>
<evidence type="ECO:0000256" key="7">
    <source>
        <dbReference type="ARBA" id="ARBA00022630"/>
    </source>
</evidence>
<feature type="domain" description="Acyl-CoA dehydrogenase/oxidase C-terminal" evidence="22">
    <location>
        <begin position="580"/>
        <end position="633"/>
    </location>
</feature>
<evidence type="ECO:0000256" key="2">
    <source>
        <dbReference type="ARBA" id="ARBA00004275"/>
    </source>
</evidence>
<evidence type="ECO:0000256" key="12">
    <source>
        <dbReference type="ARBA" id="ARBA00023136"/>
    </source>
</evidence>
<comment type="similarity">
    <text evidence="5">Belongs to the acyl-CoA dehydrogenase family.</text>
</comment>
<protein>
    <recommendedName>
        <fullName evidence="14">Acyl-CoA dehydrogenase family member 11</fullName>
    </recommendedName>
</protein>
<dbReference type="InterPro" id="IPR050741">
    <property type="entry name" value="Acyl-CoA_dehydrogenase"/>
</dbReference>
<dbReference type="GO" id="GO:0033539">
    <property type="term" value="P:fatty acid beta-oxidation using acyl-CoA dehydrogenase"/>
    <property type="evidence" value="ECO:0007669"/>
    <property type="project" value="TreeGrafter"/>
</dbReference>
<dbReference type="CDD" id="cd05154">
    <property type="entry name" value="ACAD10_11_N-like"/>
    <property type="match status" value="1"/>
</dbReference>
<dbReference type="GO" id="GO:0005777">
    <property type="term" value="C:peroxisome"/>
    <property type="evidence" value="ECO:0007669"/>
    <property type="project" value="UniProtKB-SubCell"/>
</dbReference>
<feature type="domain" description="Acyl-CoA dehydrogenase/oxidase N-terminal" evidence="25">
    <location>
        <begin position="353"/>
        <end position="472"/>
    </location>
</feature>
<evidence type="ECO:0000256" key="11">
    <source>
        <dbReference type="ARBA" id="ARBA00023098"/>
    </source>
</evidence>
<dbReference type="InterPro" id="IPR009075">
    <property type="entry name" value="AcylCo_DH/oxidase_C"/>
</dbReference>
<evidence type="ECO:0000259" key="22">
    <source>
        <dbReference type="Pfam" id="PF00441"/>
    </source>
</evidence>
<dbReference type="GO" id="GO:0050660">
    <property type="term" value="F:flavin adenine dinucleotide binding"/>
    <property type="evidence" value="ECO:0007669"/>
    <property type="project" value="InterPro"/>
</dbReference>
<evidence type="ECO:0000256" key="15">
    <source>
        <dbReference type="ARBA" id="ARBA00046026"/>
    </source>
</evidence>